<dbReference type="Gene3D" id="2.60.40.10">
    <property type="entry name" value="Immunoglobulins"/>
    <property type="match status" value="1"/>
</dbReference>
<dbReference type="InterPro" id="IPR050958">
    <property type="entry name" value="Cell_Adh-Cytoskel_Orgn"/>
</dbReference>
<dbReference type="InterPro" id="IPR013098">
    <property type="entry name" value="Ig_I-set"/>
</dbReference>
<dbReference type="SMART" id="SM00408">
    <property type="entry name" value="IGc2"/>
    <property type="match status" value="1"/>
</dbReference>
<dbReference type="SMART" id="SM00409">
    <property type="entry name" value="IG"/>
    <property type="match status" value="2"/>
</dbReference>
<dbReference type="STRING" id="2018661.A0A2A2KJK5"/>
<keyword evidence="4" id="KW-1133">Transmembrane helix</keyword>
<organism evidence="7 8">
    <name type="scientific">Diploscapter pachys</name>
    <dbReference type="NCBI Taxonomy" id="2018661"/>
    <lineage>
        <taxon>Eukaryota</taxon>
        <taxon>Metazoa</taxon>
        <taxon>Ecdysozoa</taxon>
        <taxon>Nematoda</taxon>
        <taxon>Chromadorea</taxon>
        <taxon>Rhabditida</taxon>
        <taxon>Rhabditina</taxon>
        <taxon>Rhabditomorpha</taxon>
        <taxon>Rhabditoidea</taxon>
        <taxon>Rhabditidae</taxon>
        <taxon>Diploscapter</taxon>
    </lineage>
</organism>
<gene>
    <name evidence="7" type="ORF">WR25_27107</name>
</gene>
<dbReference type="GO" id="GO:0050808">
    <property type="term" value="P:synapse organization"/>
    <property type="evidence" value="ECO:0007669"/>
    <property type="project" value="TreeGrafter"/>
</dbReference>
<feature type="chain" id="PRO_5013507751" description="Ig-like domain-containing protein" evidence="5">
    <location>
        <begin position="31"/>
        <end position="285"/>
    </location>
</feature>
<evidence type="ECO:0000256" key="3">
    <source>
        <dbReference type="ARBA" id="ARBA00023319"/>
    </source>
</evidence>
<evidence type="ECO:0000313" key="7">
    <source>
        <dbReference type="EMBL" id="PAV74042.1"/>
    </source>
</evidence>
<keyword evidence="3" id="KW-0393">Immunoglobulin domain</keyword>
<evidence type="ECO:0000256" key="1">
    <source>
        <dbReference type="ARBA" id="ARBA00022729"/>
    </source>
</evidence>
<dbReference type="InterPro" id="IPR036179">
    <property type="entry name" value="Ig-like_dom_sf"/>
</dbReference>
<evidence type="ECO:0000256" key="2">
    <source>
        <dbReference type="ARBA" id="ARBA00023157"/>
    </source>
</evidence>
<name>A0A2A2KJK5_9BILA</name>
<dbReference type="Proteomes" id="UP000218231">
    <property type="component" value="Unassembled WGS sequence"/>
</dbReference>
<protein>
    <recommendedName>
        <fullName evidence="6">Ig-like domain-containing protein</fullName>
    </recommendedName>
</protein>
<dbReference type="GO" id="GO:0008046">
    <property type="term" value="F:axon guidance receptor activity"/>
    <property type="evidence" value="ECO:0007669"/>
    <property type="project" value="TreeGrafter"/>
</dbReference>
<keyword evidence="8" id="KW-1185">Reference proteome</keyword>
<keyword evidence="4" id="KW-0472">Membrane</keyword>
<keyword evidence="4" id="KW-0812">Transmembrane</keyword>
<dbReference type="EMBL" id="LIAE01008434">
    <property type="protein sequence ID" value="PAV74044.1"/>
    <property type="molecule type" value="Genomic_DNA"/>
</dbReference>
<dbReference type="PANTHER" id="PTHR45080">
    <property type="entry name" value="CONTACTIN 5"/>
    <property type="match status" value="1"/>
</dbReference>
<dbReference type="EMBL" id="LIAE01008434">
    <property type="protein sequence ID" value="PAV74042.1"/>
    <property type="molecule type" value="Genomic_DNA"/>
</dbReference>
<comment type="caution">
    <text evidence="7">The sequence shown here is derived from an EMBL/GenBank/DDBJ whole genome shotgun (WGS) entry which is preliminary data.</text>
</comment>
<evidence type="ECO:0000259" key="6">
    <source>
        <dbReference type="PROSITE" id="PS50835"/>
    </source>
</evidence>
<dbReference type="PANTHER" id="PTHR45080:SF8">
    <property type="entry name" value="IG-LIKE DOMAIN-CONTAINING PROTEIN"/>
    <property type="match status" value="1"/>
</dbReference>
<dbReference type="GO" id="GO:0030424">
    <property type="term" value="C:axon"/>
    <property type="evidence" value="ECO:0007669"/>
    <property type="project" value="TreeGrafter"/>
</dbReference>
<evidence type="ECO:0000313" key="8">
    <source>
        <dbReference type="Proteomes" id="UP000218231"/>
    </source>
</evidence>
<proteinExistence type="predicted"/>
<dbReference type="CDD" id="cd00096">
    <property type="entry name" value="Ig"/>
    <property type="match status" value="1"/>
</dbReference>
<accession>A0A2A2KJK5</accession>
<sequence length="285" mass="31513">MLYLPELQHNSIGMIRHILLLFIVAPACTALSARGAPHAIILTAARTTEKHPLGGTHPITIWCAPDNPQVTISKATLTRQKDKKEFKMTVVGTKKNATYEIEKPTTHDAGEYLCALDTPYGKLDAKIPIYVRPLALSDNEHFTPIGDNEFILEGDRKSTSIGGDVNLTCPITGHPVPSIKWTKDSKPLELSNNVMLDGTTIRIKVSNESQAGLYSCEAVNEYSVGGKTSRLQLVVNKRVEIKSQMAWILPLAIIIIMFVLLILIIIACEARNRKKPDPKHRYGVE</sequence>
<evidence type="ECO:0000256" key="4">
    <source>
        <dbReference type="SAM" id="Phobius"/>
    </source>
</evidence>
<dbReference type="Pfam" id="PF07679">
    <property type="entry name" value="I-set"/>
    <property type="match status" value="1"/>
</dbReference>
<feature type="signal peptide" evidence="5">
    <location>
        <begin position="1"/>
        <end position="30"/>
    </location>
</feature>
<dbReference type="GO" id="GO:0007156">
    <property type="term" value="P:homophilic cell adhesion via plasma membrane adhesion molecules"/>
    <property type="evidence" value="ECO:0007669"/>
    <property type="project" value="TreeGrafter"/>
</dbReference>
<dbReference type="InterPro" id="IPR003599">
    <property type="entry name" value="Ig_sub"/>
</dbReference>
<dbReference type="InterPro" id="IPR007110">
    <property type="entry name" value="Ig-like_dom"/>
</dbReference>
<reference evidence="7 8" key="1">
    <citation type="journal article" date="2017" name="Curr. Biol.">
        <title>Genome architecture and evolution of a unichromosomal asexual nematode.</title>
        <authorList>
            <person name="Fradin H."/>
            <person name="Zegar C."/>
            <person name="Gutwein M."/>
            <person name="Lucas J."/>
            <person name="Kovtun M."/>
            <person name="Corcoran D."/>
            <person name="Baugh L.R."/>
            <person name="Kiontke K."/>
            <person name="Gunsalus K."/>
            <person name="Fitch D.H."/>
            <person name="Piano F."/>
        </authorList>
    </citation>
    <scope>NUCLEOTIDE SEQUENCE [LARGE SCALE GENOMIC DNA]</scope>
    <source>
        <strain evidence="7">PF1309</strain>
    </source>
</reference>
<feature type="transmembrane region" description="Helical" evidence="4">
    <location>
        <begin position="245"/>
        <end position="268"/>
    </location>
</feature>
<keyword evidence="2" id="KW-1015">Disulfide bond</keyword>
<dbReference type="InterPro" id="IPR013783">
    <property type="entry name" value="Ig-like_fold"/>
</dbReference>
<dbReference type="Pfam" id="PF26428">
    <property type="entry name" value="Zwei_Ig_N"/>
    <property type="match status" value="1"/>
</dbReference>
<dbReference type="OrthoDB" id="5969272at2759"/>
<dbReference type="GO" id="GO:0043025">
    <property type="term" value="C:neuronal cell body"/>
    <property type="evidence" value="ECO:0007669"/>
    <property type="project" value="TreeGrafter"/>
</dbReference>
<dbReference type="PROSITE" id="PS50835">
    <property type="entry name" value="IG_LIKE"/>
    <property type="match status" value="1"/>
</dbReference>
<dbReference type="InterPro" id="IPR003598">
    <property type="entry name" value="Ig_sub2"/>
</dbReference>
<keyword evidence="1 5" id="KW-0732">Signal</keyword>
<dbReference type="SUPFAM" id="SSF48726">
    <property type="entry name" value="Immunoglobulin"/>
    <property type="match status" value="2"/>
</dbReference>
<feature type="domain" description="Ig-like" evidence="6">
    <location>
        <begin position="133"/>
        <end position="234"/>
    </location>
</feature>
<evidence type="ECO:0000256" key="5">
    <source>
        <dbReference type="SAM" id="SignalP"/>
    </source>
</evidence>
<dbReference type="GO" id="GO:0005886">
    <property type="term" value="C:plasma membrane"/>
    <property type="evidence" value="ECO:0007669"/>
    <property type="project" value="TreeGrafter"/>
</dbReference>
<dbReference type="AlphaFoldDB" id="A0A2A2KJK5"/>
<dbReference type="InterPro" id="IPR058814">
    <property type="entry name" value="ZIG1/7_N"/>
</dbReference>